<evidence type="ECO:0000256" key="9">
    <source>
        <dbReference type="ARBA" id="ARBA00050776"/>
    </source>
</evidence>
<proteinExistence type="inferred from homology"/>
<keyword evidence="7" id="KW-0408">Iron</keyword>
<name>A0A7I7MPS6_9MYCO</name>
<dbReference type="InterPro" id="IPR015422">
    <property type="entry name" value="PyrdxlP-dep_Trfase_small"/>
</dbReference>
<gene>
    <name evidence="12" type="ORF">MSHI_21700</name>
</gene>
<sequence length="405" mass="42941">MNVVKPTDMGTDDASFGPLSRPIYLDFNATTPVDPRVADEVLTYMSYEFGNAGSRTHSYGQIAKDRVNRARDEVAGVVAANPGEVIFTSGATESDNLAILGLAAHGETTGRRHIISTQIEHKAVLEPLEVLRNRGFEVELIPPNEGGWVSADDVAAALRRDTLLVSVMAVNNETGVIQPIKEIAAALADHETFFHVDAAQAFGKLIDLLREPRIDLLALSGHKIGGPKGIGALLTRRRGFKRPPLAPLMHGGGQERGLRPGTLPVALIAGLGTAARLAMEESAERARVCQATKSELLEALEPLGIALNGDPARTISSTLNFSVPGVDSEAAIVALKDIVALSNGSACTSQSYEPSHVLAAAGLAEDRIAGALRLSWGANTRHVPCDEIAARLRALAPQHPRLVDN</sequence>
<evidence type="ECO:0000259" key="11">
    <source>
        <dbReference type="Pfam" id="PF00266"/>
    </source>
</evidence>
<dbReference type="EMBL" id="AP022575">
    <property type="protein sequence ID" value="BBX74264.1"/>
    <property type="molecule type" value="Genomic_DNA"/>
</dbReference>
<evidence type="ECO:0000256" key="8">
    <source>
        <dbReference type="ARBA" id="ARBA00023014"/>
    </source>
</evidence>
<comment type="catalytic activity">
    <reaction evidence="9">
        <text>(sulfur carrier)-H + L-cysteine = (sulfur carrier)-SH + L-alanine</text>
        <dbReference type="Rhea" id="RHEA:43892"/>
        <dbReference type="Rhea" id="RHEA-COMP:14737"/>
        <dbReference type="Rhea" id="RHEA-COMP:14739"/>
        <dbReference type="ChEBI" id="CHEBI:29917"/>
        <dbReference type="ChEBI" id="CHEBI:35235"/>
        <dbReference type="ChEBI" id="CHEBI:57972"/>
        <dbReference type="ChEBI" id="CHEBI:64428"/>
        <dbReference type="EC" id="2.8.1.7"/>
    </reaction>
</comment>
<dbReference type="Gene3D" id="3.40.640.10">
    <property type="entry name" value="Type I PLP-dependent aspartate aminotransferase-like (Major domain)"/>
    <property type="match status" value="1"/>
</dbReference>
<organism evidence="12 13">
    <name type="scientific">Mycobacterium shinjukuense</name>
    <dbReference type="NCBI Taxonomy" id="398694"/>
    <lineage>
        <taxon>Bacteria</taxon>
        <taxon>Bacillati</taxon>
        <taxon>Actinomycetota</taxon>
        <taxon>Actinomycetes</taxon>
        <taxon>Mycobacteriales</taxon>
        <taxon>Mycobacteriaceae</taxon>
        <taxon>Mycobacterium</taxon>
    </lineage>
</organism>
<dbReference type="GO" id="GO:0046872">
    <property type="term" value="F:metal ion binding"/>
    <property type="evidence" value="ECO:0007669"/>
    <property type="project" value="UniProtKB-KW"/>
</dbReference>
<dbReference type="InterPro" id="IPR016454">
    <property type="entry name" value="Cysteine_dSase"/>
</dbReference>
<evidence type="ECO:0000256" key="3">
    <source>
        <dbReference type="ARBA" id="ARBA00012239"/>
    </source>
</evidence>
<evidence type="ECO:0000256" key="6">
    <source>
        <dbReference type="ARBA" id="ARBA00022898"/>
    </source>
</evidence>
<dbReference type="InterPro" id="IPR000192">
    <property type="entry name" value="Aminotrans_V_dom"/>
</dbReference>
<dbReference type="Proteomes" id="UP000467236">
    <property type="component" value="Chromosome"/>
</dbReference>
<dbReference type="InterPro" id="IPR015424">
    <property type="entry name" value="PyrdxlP-dep_Trfase"/>
</dbReference>
<dbReference type="Gene3D" id="3.90.1150.10">
    <property type="entry name" value="Aspartate Aminotransferase, domain 1"/>
    <property type="match status" value="1"/>
</dbReference>
<evidence type="ECO:0000256" key="1">
    <source>
        <dbReference type="ARBA" id="ARBA00001933"/>
    </source>
</evidence>
<dbReference type="GO" id="GO:0051536">
    <property type="term" value="F:iron-sulfur cluster binding"/>
    <property type="evidence" value="ECO:0007669"/>
    <property type="project" value="UniProtKB-KW"/>
</dbReference>
<dbReference type="GO" id="GO:0031071">
    <property type="term" value="F:cysteine desulfurase activity"/>
    <property type="evidence" value="ECO:0007669"/>
    <property type="project" value="UniProtKB-EC"/>
</dbReference>
<evidence type="ECO:0000256" key="10">
    <source>
        <dbReference type="RuleBase" id="RU004504"/>
    </source>
</evidence>
<dbReference type="InterPro" id="IPR020578">
    <property type="entry name" value="Aminotrans_V_PyrdxlP_BS"/>
</dbReference>
<dbReference type="Gene3D" id="1.10.260.50">
    <property type="match status" value="1"/>
</dbReference>
<keyword evidence="4" id="KW-0808">Transferase</keyword>
<keyword evidence="6" id="KW-0663">Pyridoxal phosphate</keyword>
<dbReference type="PANTHER" id="PTHR11601:SF34">
    <property type="entry name" value="CYSTEINE DESULFURASE"/>
    <property type="match status" value="1"/>
</dbReference>
<dbReference type="NCBIfam" id="TIGR03235">
    <property type="entry name" value="DNA_S_dndA"/>
    <property type="match status" value="1"/>
</dbReference>
<dbReference type="KEGG" id="mshj:MSHI_21700"/>
<protein>
    <recommendedName>
        <fullName evidence="3">cysteine desulfurase</fullName>
        <ecNumber evidence="3">2.8.1.7</ecNumber>
    </recommendedName>
</protein>
<evidence type="ECO:0000313" key="12">
    <source>
        <dbReference type="EMBL" id="BBX74264.1"/>
    </source>
</evidence>
<dbReference type="SUPFAM" id="SSF53383">
    <property type="entry name" value="PLP-dependent transferases"/>
    <property type="match status" value="1"/>
</dbReference>
<evidence type="ECO:0000313" key="13">
    <source>
        <dbReference type="Proteomes" id="UP000467236"/>
    </source>
</evidence>
<dbReference type="Pfam" id="PF00266">
    <property type="entry name" value="Aminotran_5"/>
    <property type="match status" value="1"/>
</dbReference>
<evidence type="ECO:0000256" key="2">
    <source>
        <dbReference type="ARBA" id="ARBA00006490"/>
    </source>
</evidence>
<accession>A0A7I7MPS6</accession>
<dbReference type="EC" id="2.8.1.7" evidence="3"/>
<evidence type="ECO:0000256" key="7">
    <source>
        <dbReference type="ARBA" id="ARBA00023004"/>
    </source>
</evidence>
<dbReference type="PANTHER" id="PTHR11601">
    <property type="entry name" value="CYSTEINE DESULFURYLASE FAMILY MEMBER"/>
    <property type="match status" value="1"/>
</dbReference>
<keyword evidence="5" id="KW-0479">Metal-binding</keyword>
<dbReference type="RefSeq" id="WP_083051373.1">
    <property type="nucleotide sequence ID" value="NZ_AP022575.1"/>
</dbReference>
<evidence type="ECO:0000256" key="5">
    <source>
        <dbReference type="ARBA" id="ARBA00022723"/>
    </source>
</evidence>
<dbReference type="AlphaFoldDB" id="A0A7I7MPS6"/>
<dbReference type="PIRSF" id="PIRSF005572">
    <property type="entry name" value="NifS"/>
    <property type="match status" value="1"/>
</dbReference>
<keyword evidence="8" id="KW-0411">Iron-sulfur</keyword>
<dbReference type="PROSITE" id="PS00595">
    <property type="entry name" value="AA_TRANSFER_CLASS_5"/>
    <property type="match status" value="1"/>
</dbReference>
<feature type="domain" description="Aminotransferase class V" evidence="11">
    <location>
        <begin position="23"/>
        <end position="378"/>
    </location>
</feature>
<dbReference type="REBASE" id="374359">
    <property type="entry name" value="M.Msh14233DndAP"/>
</dbReference>
<reference evidence="12 13" key="1">
    <citation type="journal article" date="2019" name="Emerg. Microbes Infect.">
        <title>Comprehensive subspecies identification of 175 nontuberculous mycobacteria species based on 7547 genomic profiles.</title>
        <authorList>
            <person name="Matsumoto Y."/>
            <person name="Kinjo T."/>
            <person name="Motooka D."/>
            <person name="Nabeya D."/>
            <person name="Jung N."/>
            <person name="Uechi K."/>
            <person name="Horii T."/>
            <person name="Iida T."/>
            <person name="Fujita J."/>
            <person name="Nakamura S."/>
        </authorList>
    </citation>
    <scope>NUCLEOTIDE SEQUENCE [LARGE SCALE GENOMIC DNA]</scope>
    <source>
        <strain evidence="12 13">JCM 14233</strain>
    </source>
</reference>
<dbReference type="InterPro" id="IPR015421">
    <property type="entry name" value="PyrdxlP-dep_Trfase_major"/>
</dbReference>
<dbReference type="InterPro" id="IPR017644">
    <property type="entry name" value="Cysteine_desulfurase_DndA"/>
</dbReference>
<evidence type="ECO:0000256" key="4">
    <source>
        <dbReference type="ARBA" id="ARBA00022679"/>
    </source>
</evidence>
<comment type="cofactor">
    <cofactor evidence="1 10">
        <name>pyridoxal 5'-phosphate</name>
        <dbReference type="ChEBI" id="CHEBI:597326"/>
    </cofactor>
</comment>
<keyword evidence="13" id="KW-1185">Reference proteome</keyword>
<comment type="similarity">
    <text evidence="2">Belongs to the class-V pyridoxal-phosphate-dependent aminotransferase family. NifS/IscS subfamily.</text>
</comment>
<dbReference type="FunFam" id="3.40.640.10:FF:000084">
    <property type="entry name" value="IscS-like cysteine desulfurase"/>
    <property type="match status" value="1"/>
</dbReference>